<dbReference type="NCBIfam" id="TIGR00976">
    <property type="entry name" value="CocE_NonD"/>
    <property type="match status" value="1"/>
</dbReference>
<keyword evidence="1" id="KW-0378">Hydrolase</keyword>
<dbReference type="InterPro" id="IPR008979">
    <property type="entry name" value="Galactose-bd-like_sf"/>
</dbReference>
<dbReference type="InterPro" id="IPR005674">
    <property type="entry name" value="CocE/Ser_esterase"/>
</dbReference>
<dbReference type="Gene3D" id="1.10.3020.10">
    <property type="entry name" value="alpha-amino acid ester hydrolase ( Helical cap domain)"/>
    <property type="match status" value="1"/>
</dbReference>
<dbReference type="Gene3D" id="2.60.120.260">
    <property type="entry name" value="Galactose-binding domain-like"/>
    <property type="match status" value="1"/>
</dbReference>
<evidence type="ECO:0000256" key="1">
    <source>
        <dbReference type="ARBA" id="ARBA00022801"/>
    </source>
</evidence>
<sequence>MTEPTKIIDLGNGVTLRRSIPCVLSDGVTLLSDHYAPTNTSGPLPTILMRQPYGRDIASTVVYAHPAWFASHGYNVVIQDVRGRGGSEGVFYPFLHEKQDGAETIAWLRTLPESNGKVGMYGFSYQGMTQLLAAAAQPEGLLCISPAMAATDLFHGWFYNNGALRLASTLGWGLQMLKEDARRLNLREASERLERAWANLPAQFLETPYAAHPAIKANALSKYVVDWIEHNAPGEFWSRMDLTTSLDKITIPALHVSGWYDTYLNGTIAGFRALTDQAGTDHARDNQYLLAGPWVHIPWGNRIGTQNFGPEALLDTDDLLLRWFNHWLKDSGEFAAEPKIKHFALNENKWHHAKEWPTESTLTLSLHSEGRSNSSKGNGTLSAEAPTSDEPSDILSVDPEVPVIAPGGIASASGCVNQAAAQQGNNVLVYTSAPFDAPLHLFGTPSVTLHASTSAPHADLVAKLTCVRPNGDADFICIGIARSSHLFADYTPDTPHQWHFDLEPTSWVFAPGERLRLEISGNSYPLYDRNPHTSIKPAQADSWHWKRSTHILHHNAALPSALHLPIVS</sequence>
<dbReference type="EMBL" id="JACHIP010000003">
    <property type="protein sequence ID" value="MBB5057681.1"/>
    <property type="molecule type" value="Genomic_DNA"/>
</dbReference>
<dbReference type="GO" id="GO:0008239">
    <property type="term" value="F:dipeptidyl-peptidase activity"/>
    <property type="evidence" value="ECO:0007669"/>
    <property type="project" value="InterPro"/>
</dbReference>
<evidence type="ECO:0000259" key="3">
    <source>
        <dbReference type="SMART" id="SM00939"/>
    </source>
</evidence>
<feature type="region of interest" description="Disordered" evidence="2">
    <location>
        <begin position="365"/>
        <end position="394"/>
    </location>
</feature>
<evidence type="ECO:0000313" key="5">
    <source>
        <dbReference type="Proteomes" id="UP000540989"/>
    </source>
</evidence>
<protein>
    <recommendedName>
        <fullName evidence="3">Xaa-Pro dipeptidyl-peptidase C-terminal domain-containing protein</fullName>
    </recommendedName>
</protein>
<reference evidence="4 5" key="1">
    <citation type="submission" date="2020-08" db="EMBL/GenBank/DDBJ databases">
        <title>Genomic Encyclopedia of Type Strains, Phase IV (KMG-V): Genome sequencing to study the core and pangenomes of soil and plant-associated prokaryotes.</title>
        <authorList>
            <person name="Whitman W."/>
        </authorList>
    </citation>
    <scope>NUCLEOTIDE SEQUENCE [LARGE SCALE GENOMIC DNA]</scope>
    <source>
        <strain evidence="4 5">M8UP14</strain>
    </source>
</reference>
<gene>
    <name evidence="4" type="ORF">HDF16_002387</name>
</gene>
<proteinExistence type="predicted"/>
<dbReference type="SUPFAM" id="SSF49785">
    <property type="entry name" value="Galactose-binding domain-like"/>
    <property type="match status" value="1"/>
</dbReference>
<dbReference type="Proteomes" id="UP000540989">
    <property type="component" value="Unassembled WGS sequence"/>
</dbReference>
<organism evidence="4 5">
    <name type="scientific">Granulicella aggregans</name>
    <dbReference type="NCBI Taxonomy" id="474949"/>
    <lineage>
        <taxon>Bacteria</taxon>
        <taxon>Pseudomonadati</taxon>
        <taxon>Acidobacteriota</taxon>
        <taxon>Terriglobia</taxon>
        <taxon>Terriglobales</taxon>
        <taxon>Acidobacteriaceae</taxon>
        <taxon>Granulicella</taxon>
    </lineage>
</organism>
<dbReference type="PANTHER" id="PTHR43056">
    <property type="entry name" value="PEPTIDASE S9 PROLYL OLIGOPEPTIDASE"/>
    <property type="match status" value="1"/>
</dbReference>
<keyword evidence="5" id="KW-1185">Reference proteome</keyword>
<dbReference type="SUPFAM" id="SSF53474">
    <property type="entry name" value="alpha/beta-Hydrolases"/>
    <property type="match status" value="1"/>
</dbReference>
<feature type="domain" description="Xaa-Pro dipeptidyl-peptidase C-terminal" evidence="3">
    <location>
        <begin position="321"/>
        <end position="563"/>
    </location>
</feature>
<dbReference type="InterPro" id="IPR000383">
    <property type="entry name" value="Xaa-Pro-like_dom"/>
</dbReference>
<dbReference type="AlphaFoldDB" id="A0A7W7ZD10"/>
<dbReference type="InterPro" id="IPR013736">
    <property type="entry name" value="Xaa-Pro_dipept_C"/>
</dbReference>
<dbReference type="PANTHER" id="PTHR43056:SF10">
    <property type="entry name" value="COCE_NOND FAMILY, PUTATIVE (AFU_ORTHOLOGUE AFUA_7G00600)-RELATED"/>
    <property type="match status" value="1"/>
</dbReference>
<dbReference type="InterPro" id="IPR029058">
    <property type="entry name" value="AB_hydrolase_fold"/>
</dbReference>
<name>A0A7W7ZD10_9BACT</name>
<dbReference type="SMART" id="SM00939">
    <property type="entry name" value="PepX_C"/>
    <property type="match status" value="1"/>
</dbReference>
<comment type="caution">
    <text evidence="4">The sequence shown here is derived from an EMBL/GenBank/DDBJ whole genome shotgun (WGS) entry which is preliminary data.</text>
</comment>
<dbReference type="Pfam" id="PF08530">
    <property type="entry name" value="PepX_C"/>
    <property type="match status" value="1"/>
</dbReference>
<evidence type="ECO:0000256" key="2">
    <source>
        <dbReference type="SAM" id="MobiDB-lite"/>
    </source>
</evidence>
<feature type="compositionally biased region" description="Polar residues" evidence="2">
    <location>
        <begin position="365"/>
        <end position="381"/>
    </location>
</feature>
<dbReference type="Gene3D" id="3.40.50.1820">
    <property type="entry name" value="alpha/beta hydrolase"/>
    <property type="match status" value="1"/>
</dbReference>
<dbReference type="InterPro" id="IPR050585">
    <property type="entry name" value="Xaa-Pro_dipeptidyl-ppase/CocE"/>
</dbReference>
<evidence type="ECO:0000313" key="4">
    <source>
        <dbReference type="EMBL" id="MBB5057681.1"/>
    </source>
</evidence>
<accession>A0A7W7ZD10</accession>
<dbReference type="Pfam" id="PF02129">
    <property type="entry name" value="Peptidase_S15"/>
    <property type="match status" value="1"/>
</dbReference>
<dbReference type="RefSeq" id="WP_184216736.1">
    <property type="nucleotide sequence ID" value="NZ_JACHIP010000003.1"/>
</dbReference>